<dbReference type="PROSITE" id="PS50082">
    <property type="entry name" value="WD_REPEATS_2"/>
    <property type="match status" value="1"/>
</dbReference>
<accession>A0A951QKC5</accession>
<evidence type="ECO:0000313" key="5">
    <source>
        <dbReference type="Proteomes" id="UP000729701"/>
    </source>
</evidence>
<dbReference type="PROSITE" id="PS00678">
    <property type="entry name" value="WD_REPEATS_1"/>
    <property type="match status" value="1"/>
</dbReference>
<protein>
    <submittedName>
        <fullName evidence="4">Uncharacterized protein</fullName>
    </submittedName>
</protein>
<sequence length="234" mass="25854">MVTIPNKIKAQKSFSQKAYLGSYPYNLIQSGNLEKYCKTLTEFKFIEAKINHPELGIQALTNDYDLIDDIEKNQEYDIQKVKALKLIQGTLKLSAHIICKDSKQLASQLQGRLLGKKISEIQALLAQVRQGQTEPWLRPLTPNLTPPGGRLLRTLNGHNDLVNAVGVTPNGKQVISGSVDNTLKVWNLETREVVTTFTGDSPIYCCAIAPDGVTIVAGEKSGRLHFLRLEGIDG</sequence>
<evidence type="ECO:0000313" key="4">
    <source>
        <dbReference type="EMBL" id="MBW4666961.1"/>
    </source>
</evidence>
<reference evidence="4" key="2">
    <citation type="journal article" date="2022" name="Microbiol. Resour. Announc.">
        <title>Metagenome Sequencing to Explore Phylogenomics of Terrestrial Cyanobacteria.</title>
        <authorList>
            <person name="Ward R.D."/>
            <person name="Stajich J.E."/>
            <person name="Johansen J.R."/>
            <person name="Huntemann M."/>
            <person name="Clum A."/>
            <person name="Foster B."/>
            <person name="Foster B."/>
            <person name="Roux S."/>
            <person name="Palaniappan K."/>
            <person name="Varghese N."/>
            <person name="Mukherjee S."/>
            <person name="Reddy T.B.K."/>
            <person name="Daum C."/>
            <person name="Copeland A."/>
            <person name="Chen I.A."/>
            <person name="Ivanova N.N."/>
            <person name="Kyrpides N.C."/>
            <person name="Shapiro N."/>
            <person name="Eloe-Fadrosh E.A."/>
            <person name="Pietrasiak N."/>
        </authorList>
    </citation>
    <scope>NUCLEOTIDE SEQUENCE</scope>
    <source>
        <strain evidence="4">GSE-NOS-MK-12-04C</strain>
    </source>
</reference>
<dbReference type="InterPro" id="IPR015943">
    <property type="entry name" value="WD40/YVTN_repeat-like_dom_sf"/>
</dbReference>
<dbReference type="AlphaFoldDB" id="A0A951QKC5"/>
<proteinExistence type="predicted"/>
<dbReference type="InterPro" id="IPR036322">
    <property type="entry name" value="WD40_repeat_dom_sf"/>
</dbReference>
<evidence type="ECO:0000256" key="1">
    <source>
        <dbReference type="ARBA" id="ARBA00022574"/>
    </source>
</evidence>
<reference evidence="4" key="1">
    <citation type="submission" date="2021-05" db="EMBL/GenBank/DDBJ databases">
        <authorList>
            <person name="Pietrasiak N."/>
            <person name="Ward R."/>
            <person name="Stajich J.E."/>
            <person name="Kurbessoian T."/>
        </authorList>
    </citation>
    <scope>NUCLEOTIDE SEQUENCE</scope>
    <source>
        <strain evidence="4">GSE-NOS-MK-12-04C</strain>
    </source>
</reference>
<keyword evidence="1 3" id="KW-0853">WD repeat</keyword>
<dbReference type="Gene3D" id="1.25.40.370">
    <property type="match status" value="1"/>
</dbReference>
<dbReference type="Gene3D" id="2.130.10.10">
    <property type="entry name" value="YVTN repeat-like/Quinoprotein amine dehydrogenase"/>
    <property type="match status" value="1"/>
</dbReference>
<evidence type="ECO:0000256" key="2">
    <source>
        <dbReference type="ARBA" id="ARBA00022737"/>
    </source>
</evidence>
<evidence type="ECO:0000256" key="3">
    <source>
        <dbReference type="PROSITE-ProRule" id="PRU00221"/>
    </source>
</evidence>
<dbReference type="EMBL" id="JAHHGZ010000005">
    <property type="protein sequence ID" value="MBW4666961.1"/>
    <property type="molecule type" value="Genomic_DNA"/>
</dbReference>
<keyword evidence="2" id="KW-0677">Repeat</keyword>
<dbReference type="InterPro" id="IPR052752">
    <property type="entry name" value="NACHT-WD_repeat"/>
</dbReference>
<dbReference type="Proteomes" id="UP000729701">
    <property type="component" value="Unassembled WGS sequence"/>
</dbReference>
<dbReference type="PANTHER" id="PTHR19871:SF14">
    <property type="entry name" value="DUF4062 DOMAIN-CONTAINING PROTEIN"/>
    <property type="match status" value="1"/>
</dbReference>
<dbReference type="Pfam" id="PF00400">
    <property type="entry name" value="WD40"/>
    <property type="match status" value="2"/>
</dbReference>
<dbReference type="InterPro" id="IPR019775">
    <property type="entry name" value="WD40_repeat_CS"/>
</dbReference>
<name>A0A951QKC5_9CYAN</name>
<dbReference type="InterPro" id="IPR001680">
    <property type="entry name" value="WD40_rpt"/>
</dbReference>
<organism evidence="4 5">
    <name type="scientific">Cyanomargarita calcarea GSE-NOS-MK-12-04C</name>
    <dbReference type="NCBI Taxonomy" id="2839659"/>
    <lineage>
        <taxon>Bacteria</taxon>
        <taxon>Bacillati</taxon>
        <taxon>Cyanobacteriota</taxon>
        <taxon>Cyanophyceae</taxon>
        <taxon>Nostocales</taxon>
        <taxon>Cyanomargaritaceae</taxon>
        <taxon>Cyanomargarita</taxon>
    </lineage>
</organism>
<dbReference type="PANTHER" id="PTHR19871">
    <property type="entry name" value="BETA TRANSDUCIN-RELATED PROTEIN"/>
    <property type="match status" value="1"/>
</dbReference>
<comment type="caution">
    <text evidence="4">The sequence shown here is derived from an EMBL/GenBank/DDBJ whole genome shotgun (WGS) entry which is preliminary data.</text>
</comment>
<dbReference type="PROSITE" id="PS50294">
    <property type="entry name" value="WD_REPEATS_REGION"/>
    <property type="match status" value="1"/>
</dbReference>
<dbReference type="SMART" id="SM00320">
    <property type="entry name" value="WD40"/>
    <property type="match status" value="2"/>
</dbReference>
<dbReference type="SUPFAM" id="SSF50978">
    <property type="entry name" value="WD40 repeat-like"/>
    <property type="match status" value="1"/>
</dbReference>
<feature type="repeat" description="WD" evidence="3">
    <location>
        <begin position="155"/>
        <end position="196"/>
    </location>
</feature>
<gene>
    <name evidence="4" type="ORF">KME60_05830</name>
</gene>